<dbReference type="Proteomes" id="UP000663879">
    <property type="component" value="Unassembled WGS sequence"/>
</dbReference>
<evidence type="ECO:0000313" key="1">
    <source>
        <dbReference type="EMBL" id="CAF0921994.1"/>
    </source>
</evidence>
<keyword evidence="2" id="KW-1185">Reference proteome</keyword>
<sequence length="233" mass="27015">MSQKNEISLVFPKVPQSLSVREKIQIFVDRHTNNYFLNKELEEISDEVGALVKPIAKVTNENLKKILTRDRRNKINKLSWVMHSSDEFSKEFIEKINKNLFKSVAEAEEEAAKIYRAHSDDYCGSKATVFSENGVKCFKKRRLNGESSSQENQIDSNLSEEVKKNSYERLKNEFDSFKKLLELSNNDLKLKLQEDTPGNDFLTSIPNYSQPKKSNERLFFCLFSNIIDVLSKD</sequence>
<name>A0A814B4R0_9BILA</name>
<dbReference type="EMBL" id="CAJNOC010002253">
    <property type="protein sequence ID" value="CAF0921994.1"/>
    <property type="molecule type" value="Genomic_DNA"/>
</dbReference>
<evidence type="ECO:0000313" key="2">
    <source>
        <dbReference type="Proteomes" id="UP000663879"/>
    </source>
</evidence>
<dbReference type="AlphaFoldDB" id="A0A814B4R0"/>
<reference evidence="1" key="1">
    <citation type="submission" date="2021-02" db="EMBL/GenBank/DDBJ databases">
        <authorList>
            <person name="Nowell W R."/>
        </authorList>
    </citation>
    <scope>NUCLEOTIDE SEQUENCE</scope>
    <source>
        <strain evidence="1">Ploen Becks lab</strain>
    </source>
</reference>
<proteinExistence type="predicted"/>
<protein>
    <submittedName>
        <fullName evidence="1">Uncharacterized protein</fullName>
    </submittedName>
</protein>
<accession>A0A814B4R0</accession>
<organism evidence="1 2">
    <name type="scientific">Brachionus calyciflorus</name>
    <dbReference type="NCBI Taxonomy" id="104777"/>
    <lineage>
        <taxon>Eukaryota</taxon>
        <taxon>Metazoa</taxon>
        <taxon>Spiralia</taxon>
        <taxon>Gnathifera</taxon>
        <taxon>Rotifera</taxon>
        <taxon>Eurotatoria</taxon>
        <taxon>Monogononta</taxon>
        <taxon>Pseudotrocha</taxon>
        <taxon>Ploima</taxon>
        <taxon>Brachionidae</taxon>
        <taxon>Brachionus</taxon>
    </lineage>
</organism>
<gene>
    <name evidence="1" type="ORF">OXX778_LOCUS12433</name>
</gene>
<comment type="caution">
    <text evidence="1">The sequence shown here is derived from an EMBL/GenBank/DDBJ whole genome shotgun (WGS) entry which is preliminary data.</text>
</comment>